<reference evidence="1 2" key="1">
    <citation type="submission" date="2024-11" db="EMBL/GenBank/DDBJ databases">
        <authorList>
            <person name="Heng Y.C."/>
            <person name="Lim A.C.H."/>
            <person name="Lee J.K.Y."/>
            <person name="Kittelmann S."/>
        </authorList>
    </citation>
    <scope>NUCLEOTIDE SEQUENCE [LARGE SCALE GENOMIC DNA]</scope>
    <source>
        <strain evidence="1 2">WILCCON 0114</strain>
    </source>
</reference>
<dbReference type="EMBL" id="JBJIAA010000002">
    <property type="protein sequence ID" value="MFL0249310.1"/>
    <property type="molecule type" value="Genomic_DNA"/>
</dbReference>
<sequence>MEEVEELCTRILIIDHGRIIAKGTKDELKSLAAINEKIDVELSGVNYTIIEKIKKIDDVTDCILNGNKLNIIAKK</sequence>
<dbReference type="RefSeq" id="WP_406785982.1">
    <property type="nucleotide sequence ID" value="NZ_JBJIAA010000002.1"/>
</dbReference>
<keyword evidence="2" id="KW-1185">Reference proteome</keyword>
<dbReference type="Proteomes" id="UP001623592">
    <property type="component" value="Unassembled WGS sequence"/>
</dbReference>
<gene>
    <name evidence="1" type="ORF">ACJDT4_02665</name>
</gene>
<comment type="caution">
    <text evidence="1">The sequence shown here is derived from an EMBL/GenBank/DDBJ whole genome shotgun (WGS) entry which is preliminary data.</text>
</comment>
<accession>A0ABW8TA75</accession>
<organism evidence="1 2">
    <name type="scientific">Clostridium neuense</name>
    <dbReference type="NCBI Taxonomy" id="1728934"/>
    <lineage>
        <taxon>Bacteria</taxon>
        <taxon>Bacillati</taxon>
        <taxon>Bacillota</taxon>
        <taxon>Clostridia</taxon>
        <taxon>Eubacteriales</taxon>
        <taxon>Clostridiaceae</taxon>
        <taxon>Clostridium</taxon>
    </lineage>
</organism>
<protein>
    <recommendedName>
        <fullName evidence="3">ABC transporter ATP-binding protein</fullName>
    </recommendedName>
</protein>
<evidence type="ECO:0000313" key="1">
    <source>
        <dbReference type="EMBL" id="MFL0249310.1"/>
    </source>
</evidence>
<proteinExistence type="predicted"/>
<name>A0ABW8TA75_9CLOT</name>
<evidence type="ECO:0008006" key="3">
    <source>
        <dbReference type="Google" id="ProtNLM"/>
    </source>
</evidence>
<evidence type="ECO:0000313" key="2">
    <source>
        <dbReference type="Proteomes" id="UP001623592"/>
    </source>
</evidence>